<evidence type="ECO:0000313" key="1">
    <source>
        <dbReference type="EMBL" id="QQP40935.1"/>
    </source>
</evidence>
<organism evidence="1 2">
    <name type="scientific">Caligus rogercresseyi</name>
    <name type="common">Sea louse</name>
    <dbReference type="NCBI Taxonomy" id="217165"/>
    <lineage>
        <taxon>Eukaryota</taxon>
        <taxon>Metazoa</taxon>
        <taxon>Ecdysozoa</taxon>
        <taxon>Arthropoda</taxon>
        <taxon>Crustacea</taxon>
        <taxon>Multicrustacea</taxon>
        <taxon>Hexanauplia</taxon>
        <taxon>Copepoda</taxon>
        <taxon>Siphonostomatoida</taxon>
        <taxon>Caligidae</taxon>
        <taxon>Caligus</taxon>
    </lineage>
</organism>
<evidence type="ECO:0000313" key="2">
    <source>
        <dbReference type="Proteomes" id="UP000595437"/>
    </source>
</evidence>
<proteinExistence type="predicted"/>
<dbReference type="Proteomes" id="UP000595437">
    <property type="component" value="Chromosome 10"/>
</dbReference>
<dbReference type="OrthoDB" id="8865791at2759"/>
<sequence length="50" mass="5513">MNVDTTCIAEQLSEMLSLDAGQVEMEILTLQNDIHLKAIRLQKTSGALLI</sequence>
<reference evidence="2" key="1">
    <citation type="submission" date="2021-01" db="EMBL/GenBank/DDBJ databases">
        <title>Caligus Genome Assembly.</title>
        <authorList>
            <person name="Gallardo-Escarate C."/>
        </authorList>
    </citation>
    <scope>NUCLEOTIDE SEQUENCE [LARGE SCALE GENOMIC DNA]</scope>
</reference>
<gene>
    <name evidence="1" type="ORF">FKW44_015150</name>
</gene>
<dbReference type="EMBL" id="CP045899">
    <property type="protein sequence ID" value="QQP40935.1"/>
    <property type="molecule type" value="Genomic_DNA"/>
</dbReference>
<name>A0A7T8H0R7_CALRO</name>
<keyword evidence="2" id="KW-1185">Reference proteome</keyword>
<dbReference type="AlphaFoldDB" id="A0A7T8H0R7"/>
<accession>A0A7T8H0R7</accession>
<protein>
    <submittedName>
        <fullName evidence="1">Uncharacterized protein</fullName>
    </submittedName>
</protein>